<evidence type="ECO:0000259" key="1">
    <source>
        <dbReference type="PROSITE" id="PS51186"/>
    </source>
</evidence>
<sequence length="289" mass="30953">MVWRAATEADVARALPFLDAHIQSSMFLLENLSQHGLGSDHPNGLTLWVPESGDGIFGITNSGTVLMQRPAATSRDWLAAGQLLAGRDVNGVLGDALQVRAFIGANGLGDHPCQLDSDDPGFVLDLADLKVEMRAEEALISVRDAPRALMDTWRTAYEIEAVQASPEKARIKGPKDIDQFIARDSHRVLLVDGVPVAMCGYNTTFENTVQVGGVYTPPALRGRGYARRVVGRHMAECRARGVSQAVLFAASAAAAKAYVAVGFRPAGTFALVLFSQPAHIRTETVEGCT</sequence>
<keyword evidence="3" id="KW-1185">Reference proteome</keyword>
<dbReference type="OrthoDB" id="7365268at2"/>
<dbReference type="GO" id="GO:0016747">
    <property type="term" value="F:acyltransferase activity, transferring groups other than amino-acyl groups"/>
    <property type="evidence" value="ECO:0007669"/>
    <property type="project" value="InterPro"/>
</dbReference>
<dbReference type="PATRIC" id="fig|1768241.3.peg.3621"/>
<reference evidence="2 3" key="1">
    <citation type="submission" date="2015-12" db="EMBL/GenBank/DDBJ databases">
        <title>Genome sequence of the marine Rhodobacteraceae strain O3.65, Candidatus Tritonibacter horizontis.</title>
        <authorList>
            <person name="Poehlein A."/>
            <person name="Giebel H.A."/>
            <person name="Voget S."/>
            <person name="Brinkhoff T."/>
        </authorList>
    </citation>
    <scope>NUCLEOTIDE SEQUENCE [LARGE SCALE GENOMIC DNA]</scope>
    <source>
        <strain evidence="2 3">O3.65</strain>
    </source>
</reference>
<feature type="domain" description="N-acetyltransferase" evidence="1">
    <location>
        <begin position="140"/>
        <end position="289"/>
    </location>
</feature>
<keyword evidence="2" id="KW-0808">Transferase</keyword>
<organism evidence="2 3">
    <name type="scientific">Tritonibacter horizontis</name>
    <dbReference type="NCBI Taxonomy" id="1768241"/>
    <lineage>
        <taxon>Bacteria</taxon>
        <taxon>Pseudomonadati</taxon>
        <taxon>Pseudomonadota</taxon>
        <taxon>Alphaproteobacteria</taxon>
        <taxon>Rhodobacterales</taxon>
        <taxon>Paracoccaceae</taxon>
        <taxon>Tritonibacter</taxon>
    </lineage>
</organism>
<accession>A0A132BVB1</accession>
<dbReference type="InterPro" id="IPR016181">
    <property type="entry name" value="Acyl_CoA_acyltransferase"/>
</dbReference>
<dbReference type="PROSITE" id="PS51186">
    <property type="entry name" value="GNAT"/>
    <property type="match status" value="1"/>
</dbReference>
<comment type="caution">
    <text evidence="2">The sequence shown here is derived from an EMBL/GenBank/DDBJ whole genome shotgun (WGS) entry which is preliminary data.</text>
</comment>
<dbReference type="Pfam" id="PF00583">
    <property type="entry name" value="Acetyltransf_1"/>
    <property type="match status" value="1"/>
</dbReference>
<dbReference type="InterPro" id="IPR000182">
    <property type="entry name" value="GNAT_dom"/>
</dbReference>
<dbReference type="Gene3D" id="3.40.630.30">
    <property type="match status" value="1"/>
</dbReference>
<name>A0A132BVB1_9RHOB</name>
<dbReference type="SUPFAM" id="SSF55729">
    <property type="entry name" value="Acyl-CoA N-acyltransferases (Nat)"/>
    <property type="match status" value="1"/>
</dbReference>
<dbReference type="RefSeq" id="WP_068246582.1">
    <property type="nucleotide sequence ID" value="NZ_LPUY01000091.1"/>
</dbReference>
<evidence type="ECO:0000313" key="3">
    <source>
        <dbReference type="Proteomes" id="UP000068382"/>
    </source>
</evidence>
<proteinExistence type="predicted"/>
<protein>
    <submittedName>
        <fullName evidence="2">Acetyltransferase (GNAT) family protein</fullName>
    </submittedName>
</protein>
<dbReference type="EMBL" id="LPUY01000091">
    <property type="protein sequence ID" value="KUP91670.1"/>
    <property type="molecule type" value="Genomic_DNA"/>
</dbReference>
<dbReference type="Proteomes" id="UP000068382">
    <property type="component" value="Unassembled WGS sequence"/>
</dbReference>
<dbReference type="CDD" id="cd04301">
    <property type="entry name" value="NAT_SF"/>
    <property type="match status" value="1"/>
</dbReference>
<dbReference type="AlphaFoldDB" id="A0A132BVB1"/>
<gene>
    <name evidence="2" type="ORF">TRIHO_34680</name>
</gene>
<evidence type="ECO:0000313" key="2">
    <source>
        <dbReference type="EMBL" id="KUP91670.1"/>
    </source>
</evidence>